<protein>
    <submittedName>
        <fullName evidence="3">Dabb family protein</fullName>
    </submittedName>
</protein>
<comment type="caution">
    <text evidence="3">The sequence shown here is derived from an EMBL/GenBank/DDBJ whole genome shotgun (WGS) entry which is preliminary data.</text>
</comment>
<reference evidence="3 4" key="1">
    <citation type="submission" date="2022-01" db="EMBL/GenBank/DDBJ databases">
        <title>Nocardioides sp. nov., an actinomycete isolated from mining soil.</title>
        <authorList>
            <person name="Liu L."/>
        </authorList>
    </citation>
    <scope>NUCLEOTIDE SEQUENCE [LARGE SCALE GENOMIC DNA]</scope>
    <source>
        <strain evidence="3 4">KLBMP 9356</strain>
    </source>
</reference>
<dbReference type="InterPro" id="IPR011008">
    <property type="entry name" value="Dimeric_a/b-barrel"/>
</dbReference>
<dbReference type="EMBL" id="JAKJHZ010000001">
    <property type="protein sequence ID" value="MCF6376102.1"/>
    <property type="molecule type" value="Genomic_DNA"/>
</dbReference>
<dbReference type="InterPro" id="IPR044662">
    <property type="entry name" value="HS1/DABB1-like"/>
</dbReference>
<gene>
    <name evidence="3" type="ORF">L2K70_00620</name>
</gene>
<proteinExistence type="predicted"/>
<dbReference type="PROSITE" id="PS51502">
    <property type="entry name" value="S_R_A_B_BARREL"/>
    <property type="match status" value="1"/>
</dbReference>
<dbReference type="SMART" id="SM00886">
    <property type="entry name" value="Dabb"/>
    <property type="match status" value="1"/>
</dbReference>
<organism evidence="3 4">
    <name type="scientific">Nocardioides potassii</name>
    <dbReference type="NCBI Taxonomy" id="2911371"/>
    <lineage>
        <taxon>Bacteria</taxon>
        <taxon>Bacillati</taxon>
        <taxon>Actinomycetota</taxon>
        <taxon>Actinomycetes</taxon>
        <taxon>Propionibacteriales</taxon>
        <taxon>Nocardioidaceae</taxon>
        <taxon>Nocardioides</taxon>
    </lineage>
</organism>
<dbReference type="PANTHER" id="PTHR33178">
    <property type="match status" value="1"/>
</dbReference>
<dbReference type="PANTHER" id="PTHR33178:SF10">
    <property type="entry name" value="STRESS-RESPONSE A_B BARREL DOMAIN-CONTAINING PROTEIN"/>
    <property type="match status" value="1"/>
</dbReference>
<dbReference type="SUPFAM" id="SSF54909">
    <property type="entry name" value="Dimeric alpha+beta barrel"/>
    <property type="match status" value="1"/>
</dbReference>
<evidence type="ECO:0000256" key="1">
    <source>
        <dbReference type="ARBA" id="ARBA00011738"/>
    </source>
</evidence>
<accession>A0ABS9H4E5</accession>
<evidence type="ECO:0000259" key="2">
    <source>
        <dbReference type="PROSITE" id="PS51502"/>
    </source>
</evidence>
<dbReference type="Pfam" id="PF07876">
    <property type="entry name" value="Dabb"/>
    <property type="match status" value="1"/>
</dbReference>
<name>A0ABS9H4E5_9ACTN</name>
<comment type="subunit">
    <text evidence="1">Homodimer.</text>
</comment>
<evidence type="ECO:0000313" key="4">
    <source>
        <dbReference type="Proteomes" id="UP001201161"/>
    </source>
</evidence>
<dbReference type="InterPro" id="IPR013097">
    <property type="entry name" value="Dabb"/>
</dbReference>
<dbReference type="RefSeq" id="WP_236397466.1">
    <property type="nucleotide sequence ID" value="NZ_JAKJHZ010000001.1"/>
</dbReference>
<dbReference type="Gene3D" id="3.30.70.100">
    <property type="match status" value="1"/>
</dbReference>
<dbReference type="Proteomes" id="UP001201161">
    <property type="component" value="Unassembled WGS sequence"/>
</dbReference>
<feature type="domain" description="Stress-response A/B barrel" evidence="2">
    <location>
        <begin position="2"/>
        <end position="93"/>
    </location>
</feature>
<evidence type="ECO:0000313" key="3">
    <source>
        <dbReference type="EMBL" id="MCF6376102.1"/>
    </source>
</evidence>
<sequence length="96" mass="10630">MIRHTVAFRLQHASSSPEEQDFLAAARGLAAIPGVEAFEVMRQVGAKNDCTFGLSMEFADEASYAGYDAHPAHRAFVAERWLPEVADFLEIDYTPL</sequence>
<keyword evidence="4" id="KW-1185">Reference proteome</keyword>